<sequence length="263" mass="27847">MLEMVQPSARHAAPPVVLQWTRQGPSLGPAEDLDYGITLLRAAQNGLITSPMVRLYRPAPTVAFGQRDARLSGFARAQQACRAHGFAPVVRRAGGRAAAYHAGSVVVDHIQRDQDAMQGFQDRFAGFGEMFAQVFRSAGVPAAVGEIPGEYCPGEYSVHTSLPPGPGGAERGPVKLAGTAQRVVKGAWLFSSSIVVEDPAPIRAVLVDVYEALGLDWDPATAGAATDAVPGLDVETFAAGLRAAYQPVEDRPWADLLEAVPPR</sequence>
<dbReference type="EMBL" id="QREH01000001">
    <property type="protein sequence ID" value="REE02970.1"/>
    <property type="molecule type" value="Genomic_DNA"/>
</dbReference>
<comment type="caution">
    <text evidence="2">The sequence shown here is derived from an EMBL/GenBank/DDBJ whole genome shotgun (WGS) entry which is preliminary data.</text>
</comment>
<name>A0A3D9LAT9_9MICC</name>
<dbReference type="AlphaFoldDB" id="A0A3D9LAT9"/>
<dbReference type="Proteomes" id="UP000256727">
    <property type="component" value="Unassembled WGS sequence"/>
</dbReference>
<dbReference type="Gene3D" id="3.30.930.10">
    <property type="entry name" value="Bira Bifunctional Protein, Domain 2"/>
    <property type="match status" value="1"/>
</dbReference>
<keyword evidence="3" id="KW-1185">Reference proteome</keyword>
<dbReference type="InterPro" id="IPR004143">
    <property type="entry name" value="BPL_LPL_catalytic"/>
</dbReference>
<gene>
    <name evidence="2" type="ORF">C8E99_0765</name>
</gene>
<evidence type="ECO:0000313" key="3">
    <source>
        <dbReference type="Proteomes" id="UP000256727"/>
    </source>
</evidence>
<dbReference type="Pfam" id="PF21948">
    <property type="entry name" value="LplA-B_cat"/>
    <property type="match status" value="1"/>
</dbReference>
<evidence type="ECO:0000313" key="2">
    <source>
        <dbReference type="EMBL" id="REE02970.1"/>
    </source>
</evidence>
<dbReference type="SUPFAM" id="SSF55681">
    <property type="entry name" value="Class II aaRS and biotin synthetases"/>
    <property type="match status" value="1"/>
</dbReference>
<accession>A0A3D9LAT9</accession>
<feature type="domain" description="BPL/LPL catalytic" evidence="1">
    <location>
        <begin position="39"/>
        <end position="197"/>
    </location>
</feature>
<dbReference type="InterPro" id="IPR045864">
    <property type="entry name" value="aa-tRNA-synth_II/BPL/LPL"/>
</dbReference>
<evidence type="ECO:0000259" key="1">
    <source>
        <dbReference type="Pfam" id="PF21948"/>
    </source>
</evidence>
<organism evidence="2 3">
    <name type="scientific">Citricoccus muralis</name>
    <dbReference type="NCBI Taxonomy" id="169134"/>
    <lineage>
        <taxon>Bacteria</taxon>
        <taxon>Bacillati</taxon>
        <taxon>Actinomycetota</taxon>
        <taxon>Actinomycetes</taxon>
        <taxon>Micrococcales</taxon>
        <taxon>Micrococcaceae</taxon>
        <taxon>Citricoccus</taxon>
    </lineage>
</organism>
<protein>
    <recommendedName>
        <fullName evidence="1">BPL/LPL catalytic domain-containing protein</fullName>
    </recommendedName>
</protein>
<reference evidence="2 3" key="1">
    <citation type="submission" date="2018-07" db="EMBL/GenBank/DDBJ databases">
        <title>Sequencing the genomes of 1000 actinobacteria strains.</title>
        <authorList>
            <person name="Klenk H.-P."/>
        </authorList>
    </citation>
    <scope>NUCLEOTIDE SEQUENCE [LARGE SCALE GENOMIC DNA]</scope>
    <source>
        <strain evidence="2 3">DSM 14442</strain>
    </source>
</reference>
<proteinExistence type="predicted"/>